<sequence length="524" mass="56792">MAPNGHATPGTAGNPHRLRLVPYLENTRSLIFDPILRQLTDGQAPIRIGRFTDRRSTRGTGDDDGKIAFRSKVVSRAHAEVWCEPSGKVLLRDTQSSSGTFLNHIRLSAPSVESRPFPVKDGDVIQLGVDYQGGTEEIYRCVKIRVELDRHVGGREAFNENAIAQLNALAAAPIATVATVASTAAPAPTADDSPKKPSITECSICISSVTVCQALFIAPCSHVFHYKCIRPLVEKRYPGFMCPMCRSYADLDADVDDEDYGLPAKAAVPVPAAEHLDDHPAPPASQELAHPAPEVSVVEIEDQDMDEVAVENEALGNGGMEEEDVDVVAAISDPFDGSPATQEEELEDEDLIEEREVEATASNSSTSTNPGPPPPPFRMSMLIPTAGPSRSHPDAARDADRERLDENATPMNNLFLSTLADTSSRRTRVSNISNGAALNANGVTLLTPIPSVSSIAPSFVVRSEDTPQAQTRASQRRKGKRRAPTSDDVPPERERERKQQRDRRTVIDLDAEDDEDEDAVMVEG</sequence>
<evidence type="ECO:0000256" key="5">
    <source>
        <dbReference type="ARBA" id="ARBA00022833"/>
    </source>
</evidence>
<evidence type="ECO:0000256" key="3">
    <source>
        <dbReference type="ARBA" id="ARBA00022771"/>
    </source>
</evidence>
<evidence type="ECO:0008006" key="12">
    <source>
        <dbReference type="Google" id="ProtNLM"/>
    </source>
</evidence>
<dbReference type="SMART" id="SM00184">
    <property type="entry name" value="RING"/>
    <property type="match status" value="1"/>
</dbReference>
<feature type="domain" description="RING-type" evidence="9">
    <location>
        <begin position="202"/>
        <end position="246"/>
    </location>
</feature>
<evidence type="ECO:0000256" key="2">
    <source>
        <dbReference type="ARBA" id="ARBA00022723"/>
    </source>
</evidence>
<evidence type="ECO:0000256" key="6">
    <source>
        <dbReference type="PROSITE-ProRule" id="PRU00175"/>
    </source>
</evidence>
<dbReference type="AlphaFoldDB" id="M5FTT6"/>
<dbReference type="Pfam" id="PF17123">
    <property type="entry name" value="zf-RING_11"/>
    <property type="match status" value="1"/>
</dbReference>
<feature type="compositionally biased region" description="Basic residues" evidence="7">
    <location>
        <begin position="474"/>
        <end position="483"/>
    </location>
</feature>
<accession>M5FTT6</accession>
<dbReference type="InterPro" id="IPR001841">
    <property type="entry name" value="Znf_RING"/>
</dbReference>
<dbReference type="PROSITE" id="PS50089">
    <property type="entry name" value="ZF_RING_2"/>
    <property type="match status" value="1"/>
</dbReference>
<evidence type="ECO:0000256" key="1">
    <source>
        <dbReference type="ARBA" id="ARBA00022679"/>
    </source>
</evidence>
<dbReference type="GeneID" id="63692393"/>
<keyword evidence="3 6" id="KW-0863">Zinc-finger</keyword>
<proteinExistence type="predicted"/>
<dbReference type="GO" id="GO:0016567">
    <property type="term" value="P:protein ubiquitination"/>
    <property type="evidence" value="ECO:0007669"/>
    <property type="project" value="TreeGrafter"/>
</dbReference>
<evidence type="ECO:0000256" key="7">
    <source>
        <dbReference type="SAM" id="MobiDB-lite"/>
    </source>
</evidence>
<dbReference type="GO" id="GO:0008270">
    <property type="term" value="F:zinc ion binding"/>
    <property type="evidence" value="ECO:0007669"/>
    <property type="project" value="UniProtKB-KW"/>
</dbReference>
<gene>
    <name evidence="10" type="ORF">DACRYDRAFT_95915</name>
</gene>
<dbReference type="InterPro" id="IPR008984">
    <property type="entry name" value="SMAD_FHA_dom_sf"/>
</dbReference>
<dbReference type="Gene3D" id="3.30.40.10">
    <property type="entry name" value="Zinc/RING finger domain, C3HC4 (zinc finger)"/>
    <property type="match status" value="1"/>
</dbReference>
<dbReference type="Proteomes" id="UP000030653">
    <property type="component" value="Unassembled WGS sequence"/>
</dbReference>
<evidence type="ECO:0000313" key="11">
    <source>
        <dbReference type="Proteomes" id="UP000030653"/>
    </source>
</evidence>
<dbReference type="OrthoDB" id="687730at2759"/>
<dbReference type="InterPro" id="IPR000253">
    <property type="entry name" value="FHA_dom"/>
</dbReference>
<dbReference type="GO" id="GO:0000151">
    <property type="term" value="C:ubiquitin ligase complex"/>
    <property type="evidence" value="ECO:0007669"/>
    <property type="project" value="TreeGrafter"/>
</dbReference>
<keyword evidence="5" id="KW-0862">Zinc</keyword>
<protein>
    <recommendedName>
        <fullName evidence="12">SMAD/FHA domain-containing protein</fullName>
    </recommendedName>
</protein>
<dbReference type="GO" id="GO:0061630">
    <property type="term" value="F:ubiquitin protein ligase activity"/>
    <property type="evidence" value="ECO:0007669"/>
    <property type="project" value="TreeGrafter"/>
</dbReference>
<feature type="compositionally biased region" description="Basic and acidic residues" evidence="7">
    <location>
        <begin position="490"/>
        <end position="507"/>
    </location>
</feature>
<feature type="domain" description="FHA" evidence="8">
    <location>
        <begin position="46"/>
        <end position="107"/>
    </location>
</feature>
<organism evidence="10 11">
    <name type="scientific">Dacryopinax primogenitus (strain DJM 731)</name>
    <name type="common">Brown rot fungus</name>
    <dbReference type="NCBI Taxonomy" id="1858805"/>
    <lineage>
        <taxon>Eukaryota</taxon>
        <taxon>Fungi</taxon>
        <taxon>Dikarya</taxon>
        <taxon>Basidiomycota</taxon>
        <taxon>Agaricomycotina</taxon>
        <taxon>Dacrymycetes</taxon>
        <taxon>Dacrymycetales</taxon>
        <taxon>Dacrymycetaceae</taxon>
        <taxon>Dacryopinax</taxon>
    </lineage>
</organism>
<name>M5FTT6_DACPD</name>
<dbReference type="PANTHER" id="PTHR15067">
    <property type="entry name" value="E3 UBIQUITIN-PROTEIN LIGASE RNF8"/>
    <property type="match status" value="1"/>
</dbReference>
<dbReference type="PROSITE" id="PS50006">
    <property type="entry name" value="FHA_DOMAIN"/>
    <property type="match status" value="1"/>
</dbReference>
<keyword evidence="4" id="KW-0833">Ubl conjugation pathway</keyword>
<keyword evidence="2" id="KW-0479">Metal-binding</keyword>
<dbReference type="HOGENOM" id="CLU_017542_1_0_1"/>
<dbReference type="SUPFAM" id="SSF49879">
    <property type="entry name" value="SMAD/FHA domain"/>
    <property type="match status" value="1"/>
</dbReference>
<evidence type="ECO:0000259" key="8">
    <source>
        <dbReference type="PROSITE" id="PS50006"/>
    </source>
</evidence>
<dbReference type="SUPFAM" id="SSF57850">
    <property type="entry name" value="RING/U-box"/>
    <property type="match status" value="1"/>
</dbReference>
<evidence type="ECO:0000256" key="4">
    <source>
        <dbReference type="ARBA" id="ARBA00022786"/>
    </source>
</evidence>
<dbReference type="Pfam" id="PF00498">
    <property type="entry name" value="FHA"/>
    <property type="match status" value="1"/>
</dbReference>
<keyword evidence="11" id="KW-1185">Reference proteome</keyword>
<dbReference type="PANTHER" id="PTHR15067:SF7">
    <property type="entry name" value="E3 UBIQUITIN-PROTEIN LIGASE DMA1-RELATED"/>
    <property type="match status" value="1"/>
</dbReference>
<evidence type="ECO:0000259" key="9">
    <source>
        <dbReference type="PROSITE" id="PS50089"/>
    </source>
</evidence>
<feature type="region of interest" description="Disordered" evidence="7">
    <location>
        <begin position="462"/>
        <end position="524"/>
    </location>
</feature>
<dbReference type="RefSeq" id="XP_040626436.1">
    <property type="nucleotide sequence ID" value="XM_040777331.1"/>
</dbReference>
<dbReference type="InterPro" id="IPR013083">
    <property type="entry name" value="Znf_RING/FYVE/PHD"/>
</dbReference>
<keyword evidence="1" id="KW-0808">Transferase</keyword>
<dbReference type="EMBL" id="JH795869">
    <property type="protein sequence ID" value="EJT99538.1"/>
    <property type="molecule type" value="Genomic_DNA"/>
</dbReference>
<dbReference type="STRING" id="1858805.M5FTT6"/>
<dbReference type="GO" id="GO:0032153">
    <property type="term" value="C:cell division site"/>
    <property type="evidence" value="ECO:0007669"/>
    <property type="project" value="TreeGrafter"/>
</dbReference>
<reference evidence="10 11" key="1">
    <citation type="journal article" date="2012" name="Science">
        <title>The Paleozoic origin of enzymatic lignin decomposition reconstructed from 31 fungal genomes.</title>
        <authorList>
            <person name="Floudas D."/>
            <person name="Binder M."/>
            <person name="Riley R."/>
            <person name="Barry K."/>
            <person name="Blanchette R.A."/>
            <person name="Henrissat B."/>
            <person name="Martinez A.T."/>
            <person name="Otillar R."/>
            <person name="Spatafora J.W."/>
            <person name="Yadav J.S."/>
            <person name="Aerts A."/>
            <person name="Benoit I."/>
            <person name="Boyd A."/>
            <person name="Carlson A."/>
            <person name="Copeland A."/>
            <person name="Coutinho P.M."/>
            <person name="de Vries R.P."/>
            <person name="Ferreira P."/>
            <person name="Findley K."/>
            <person name="Foster B."/>
            <person name="Gaskell J."/>
            <person name="Glotzer D."/>
            <person name="Gorecki P."/>
            <person name="Heitman J."/>
            <person name="Hesse C."/>
            <person name="Hori C."/>
            <person name="Igarashi K."/>
            <person name="Jurgens J.A."/>
            <person name="Kallen N."/>
            <person name="Kersten P."/>
            <person name="Kohler A."/>
            <person name="Kuees U."/>
            <person name="Kumar T.K.A."/>
            <person name="Kuo A."/>
            <person name="LaButti K."/>
            <person name="Larrondo L.F."/>
            <person name="Lindquist E."/>
            <person name="Ling A."/>
            <person name="Lombard V."/>
            <person name="Lucas S."/>
            <person name="Lundell T."/>
            <person name="Martin R."/>
            <person name="McLaughlin D.J."/>
            <person name="Morgenstern I."/>
            <person name="Morin E."/>
            <person name="Murat C."/>
            <person name="Nagy L.G."/>
            <person name="Nolan M."/>
            <person name="Ohm R.A."/>
            <person name="Patyshakuliyeva A."/>
            <person name="Rokas A."/>
            <person name="Ruiz-Duenas F.J."/>
            <person name="Sabat G."/>
            <person name="Salamov A."/>
            <person name="Samejima M."/>
            <person name="Schmutz J."/>
            <person name="Slot J.C."/>
            <person name="St John F."/>
            <person name="Stenlid J."/>
            <person name="Sun H."/>
            <person name="Sun S."/>
            <person name="Syed K."/>
            <person name="Tsang A."/>
            <person name="Wiebenga A."/>
            <person name="Young D."/>
            <person name="Pisabarro A."/>
            <person name="Eastwood D.C."/>
            <person name="Martin F."/>
            <person name="Cullen D."/>
            <person name="Grigoriev I.V."/>
            <person name="Hibbett D.S."/>
        </authorList>
    </citation>
    <scope>NUCLEOTIDE SEQUENCE [LARGE SCALE GENOMIC DNA]</scope>
    <source>
        <strain evidence="10 11">DJM-731 SS1</strain>
    </source>
</reference>
<evidence type="ECO:0000313" key="10">
    <source>
        <dbReference type="EMBL" id="EJT99538.1"/>
    </source>
</evidence>
<feature type="region of interest" description="Disordered" evidence="7">
    <location>
        <begin position="357"/>
        <end position="410"/>
    </location>
</feature>
<feature type="compositionally biased region" description="Acidic residues" evidence="7">
    <location>
        <begin position="509"/>
        <end position="524"/>
    </location>
</feature>
<dbReference type="GO" id="GO:0006511">
    <property type="term" value="P:ubiquitin-dependent protein catabolic process"/>
    <property type="evidence" value="ECO:0007669"/>
    <property type="project" value="TreeGrafter"/>
</dbReference>
<dbReference type="Gene3D" id="2.60.200.20">
    <property type="match status" value="1"/>
</dbReference>
<feature type="compositionally biased region" description="Basic and acidic residues" evidence="7">
    <location>
        <begin position="391"/>
        <end position="406"/>
    </location>
</feature>
<dbReference type="SMART" id="SM00240">
    <property type="entry name" value="FHA"/>
    <property type="match status" value="1"/>
</dbReference>
<dbReference type="GO" id="GO:0005829">
    <property type="term" value="C:cytosol"/>
    <property type="evidence" value="ECO:0007669"/>
    <property type="project" value="TreeGrafter"/>
</dbReference>